<gene>
    <name evidence="1" type="ORF">FA95DRAFT_1682001</name>
</gene>
<organism evidence="1 2">
    <name type="scientific">Auriscalpium vulgare</name>
    <dbReference type="NCBI Taxonomy" id="40419"/>
    <lineage>
        <taxon>Eukaryota</taxon>
        <taxon>Fungi</taxon>
        <taxon>Dikarya</taxon>
        <taxon>Basidiomycota</taxon>
        <taxon>Agaricomycotina</taxon>
        <taxon>Agaricomycetes</taxon>
        <taxon>Russulales</taxon>
        <taxon>Auriscalpiaceae</taxon>
        <taxon>Auriscalpium</taxon>
    </lineage>
</organism>
<evidence type="ECO:0000313" key="1">
    <source>
        <dbReference type="EMBL" id="KAI0043281.1"/>
    </source>
</evidence>
<proteinExistence type="predicted"/>
<reference evidence="1" key="2">
    <citation type="journal article" date="2022" name="New Phytol.">
        <title>Evolutionary transition to the ectomycorrhizal habit in the genomes of a hyperdiverse lineage of mushroom-forming fungi.</title>
        <authorList>
            <person name="Looney B."/>
            <person name="Miyauchi S."/>
            <person name="Morin E."/>
            <person name="Drula E."/>
            <person name="Courty P.E."/>
            <person name="Kohler A."/>
            <person name="Kuo A."/>
            <person name="LaButti K."/>
            <person name="Pangilinan J."/>
            <person name="Lipzen A."/>
            <person name="Riley R."/>
            <person name="Andreopoulos W."/>
            <person name="He G."/>
            <person name="Johnson J."/>
            <person name="Nolan M."/>
            <person name="Tritt A."/>
            <person name="Barry K.W."/>
            <person name="Grigoriev I.V."/>
            <person name="Nagy L.G."/>
            <person name="Hibbett D."/>
            <person name="Henrissat B."/>
            <person name="Matheny P.B."/>
            <person name="Labbe J."/>
            <person name="Martin F.M."/>
        </authorList>
    </citation>
    <scope>NUCLEOTIDE SEQUENCE</scope>
    <source>
        <strain evidence="1">FP105234-sp</strain>
    </source>
</reference>
<dbReference type="Proteomes" id="UP000814033">
    <property type="component" value="Unassembled WGS sequence"/>
</dbReference>
<dbReference type="EMBL" id="MU276025">
    <property type="protein sequence ID" value="KAI0043281.1"/>
    <property type="molecule type" value="Genomic_DNA"/>
</dbReference>
<protein>
    <submittedName>
        <fullName evidence="1">Uncharacterized protein</fullName>
    </submittedName>
</protein>
<accession>A0ACB8RHT1</accession>
<evidence type="ECO:0000313" key="2">
    <source>
        <dbReference type="Proteomes" id="UP000814033"/>
    </source>
</evidence>
<keyword evidence="2" id="KW-1185">Reference proteome</keyword>
<reference evidence="1" key="1">
    <citation type="submission" date="2021-02" db="EMBL/GenBank/DDBJ databases">
        <authorList>
            <consortium name="DOE Joint Genome Institute"/>
            <person name="Ahrendt S."/>
            <person name="Looney B.P."/>
            <person name="Miyauchi S."/>
            <person name="Morin E."/>
            <person name="Drula E."/>
            <person name="Courty P.E."/>
            <person name="Chicoki N."/>
            <person name="Fauchery L."/>
            <person name="Kohler A."/>
            <person name="Kuo A."/>
            <person name="Labutti K."/>
            <person name="Pangilinan J."/>
            <person name="Lipzen A."/>
            <person name="Riley R."/>
            <person name="Andreopoulos W."/>
            <person name="He G."/>
            <person name="Johnson J."/>
            <person name="Barry K.W."/>
            <person name="Grigoriev I.V."/>
            <person name="Nagy L."/>
            <person name="Hibbett D."/>
            <person name="Henrissat B."/>
            <person name="Matheny P.B."/>
            <person name="Labbe J."/>
            <person name="Martin F."/>
        </authorList>
    </citation>
    <scope>NUCLEOTIDE SEQUENCE</scope>
    <source>
        <strain evidence="1">FP105234-sp</strain>
    </source>
</reference>
<name>A0ACB8RHT1_9AGAM</name>
<comment type="caution">
    <text evidence="1">The sequence shown here is derived from an EMBL/GenBank/DDBJ whole genome shotgun (WGS) entry which is preliminary data.</text>
</comment>
<feature type="non-terminal residue" evidence="1">
    <location>
        <position position="138"/>
    </location>
</feature>
<sequence>MVVLPRDVHVEIIDWVYRNSQHIKVDYRTISACSLVCKTWTTPAQRLLFRCIWPRDMTAVLRTLDQLLPVLQQNHILGTYVRNTSVFLGSPNTIRTENFLALLTLCPNVTSLYITAISHLSTSSNLDRYRLRALQLRI</sequence>